<reference evidence="2" key="1">
    <citation type="submission" date="2019-03" db="EMBL/GenBank/DDBJ databases">
        <title>WGS assembly of Setaria viridis.</title>
        <authorList>
            <person name="Huang P."/>
            <person name="Jenkins J."/>
            <person name="Grimwood J."/>
            <person name="Barry K."/>
            <person name="Healey A."/>
            <person name="Mamidi S."/>
            <person name="Sreedasyam A."/>
            <person name="Shu S."/>
            <person name="Feldman M."/>
            <person name="Wu J."/>
            <person name="Yu Y."/>
            <person name="Chen C."/>
            <person name="Johnson J."/>
            <person name="Rokhsar D."/>
            <person name="Baxter I."/>
            <person name="Schmutz J."/>
            <person name="Brutnell T."/>
            <person name="Kellogg E."/>
        </authorList>
    </citation>
    <scope>NUCLEOTIDE SEQUENCE [LARGE SCALE GENOMIC DNA]</scope>
</reference>
<accession>A0A4U6TR96</accession>
<organism evidence="2 3">
    <name type="scientific">Setaria viridis</name>
    <name type="common">Green bristlegrass</name>
    <name type="synonym">Setaria italica subsp. viridis</name>
    <dbReference type="NCBI Taxonomy" id="4556"/>
    <lineage>
        <taxon>Eukaryota</taxon>
        <taxon>Viridiplantae</taxon>
        <taxon>Streptophyta</taxon>
        <taxon>Embryophyta</taxon>
        <taxon>Tracheophyta</taxon>
        <taxon>Spermatophyta</taxon>
        <taxon>Magnoliopsida</taxon>
        <taxon>Liliopsida</taxon>
        <taxon>Poales</taxon>
        <taxon>Poaceae</taxon>
        <taxon>PACMAD clade</taxon>
        <taxon>Panicoideae</taxon>
        <taxon>Panicodae</taxon>
        <taxon>Paniceae</taxon>
        <taxon>Cenchrinae</taxon>
        <taxon>Setaria</taxon>
    </lineage>
</organism>
<gene>
    <name evidence="2" type="ORF">SEVIR_7G007800v2</name>
</gene>
<feature type="region of interest" description="Disordered" evidence="1">
    <location>
        <begin position="193"/>
        <end position="242"/>
    </location>
</feature>
<dbReference type="Proteomes" id="UP000298652">
    <property type="component" value="Chromosome 7"/>
</dbReference>
<feature type="compositionally biased region" description="Polar residues" evidence="1">
    <location>
        <begin position="65"/>
        <end position="78"/>
    </location>
</feature>
<evidence type="ECO:0000256" key="1">
    <source>
        <dbReference type="SAM" id="MobiDB-lite"/>
    </source>
</evidence>
<name>A0A4U6TR96_SETVI</name>
<dbReference type="Gramene" id="TKW03199">
    <property type="protein sequence ID" value="TKW03199"/>
    <property type="gene ID" value="SEVIR_7G007800v2"/>
</dbReference>
<sequence length="470" mass="47451">MWSASRAISRARRYVPRTRAANELVPSSRITLRSSQMMRTVSRRLACLKSPPSQKPTPRGKQEDNGSLTLGSGSQQTFPVHPLGHGGLKPLHLHMEPTDLRPKVDRHLLNLNLPACLEVVFLPSPGLFSNDLEFLGVKVSLLDNGLELILRPPGTLPRLLRARSQVGTILLGGEDRAARTFASPSFTARHLLRSPASSSTKRGLCGSSRDIQRKVSPPHALGSRPTGTRAREASPAGPNSAVPDVAATTWEALPADPDAADPDVAAGVGATALDIAAPIIAAGAGTTTLDAAGPVNDAGARAAVSAAVAVVAAGARAAVFTAAASIAVARAGATLSATVAVSTDVVATPAAGASDADTSPTGSSSASSLRFISSPGGGTLGTASCPAGSAAEVEGGTGVAPCSVPDYGTLPPVAATEAASAGGPATSPTSPPAASRVTVRPAEAIDTRTTITLVLVRILTKPLSTLAKTD</sequence>
<proteinExistence type="predicted"/>
<feature type="region of interest" description="Disordered" evidence="1">
    <location>
        <begin position="350"/>
        <end position="370"/>
    </location>
</feature>
<dbReference type="AlphaFoldDB" id="A0A4U6TR96"/>
<protein>
    <submittedName>
        <fullName evidence="2">Uncharacterized protein</fullName>
    </submittedName>
</protein>
<evidence type="ECO:0000313" key="2">
    <source>
        <dbReference type="EMBL" id="TKW03199.1"/>
    </source>
</evidence>
<feature type="region of interest" description="Disordered" evidence="1">
    <location>
        <begin position="45"/>
        <end position="85"/>
    </location>
</feature>
<feature type="region of interest" description="Disordered" evidence="1">
    <location>
        <begin position="416"/>
        <end position="436"/>
    </location>
</feature>
<keyword evidence="3" id="KW-1185">Reference proteome</keyword>
<evidence type="ECO:0000313" key="3">
    <source>
        <dbReference type="Proteomes" id="UP000298652"/>
    </source>
</evidence>
<dbReference type="EMBL" id="CM016558">
    <property type="protein sequence ID" value="TKW03199.1"/>
    <property type="molecule type" value="Genomic_DNA"/>
</dbReference>